<organism evidence="1 2">
    <name type="scientific">Geotrichum galactomycetum</name>
    <dbReference type="NCBI Taxonomy" id="27317"/>
    <lineage>
        <taxon>Eukaryota</taxon>
        <taxon>Fungi</taxon>
        <taxon>Dikarya</taxon>
        <taxon>Ascomycota</taxon>
        <taxon>Saccharomycotina</taxon>
        <taxon>Dipodascomycetes</taxon>
        <taxon>Dipodascales</taxon>
        <taxon>Dipodascaceae</taxon>
        <taxon>Geotrichum</taxon>
    </lineage>
</organism>
<keyword evidence="2" id="KW-1185">Reference proteome</keyword>
<dbReference type="Proteomes" id="UP000744676">
    <property type="component" value="Unassembled WGS sequence"/>
</dbReference>
<sequence>MLFVLGKFDHKSNGALKYDLKVKSEGDINYLSYKLGLGTVCDLTGNDRSTEVQFYCNPTQELDSVLWIKEVNSCEYKMGISTKKICGSPVFAPPEKISPHKIDCRRILSAAELEELEAKKAETKNNANNGENEKQTENKQQQDLVSNLLYNDLDFSGGEWKQLRLDSIESVGKNIQSYRDDPQHTLSLLMEKLSVMVQKGVIKNAKGESITAKDEFSTVIELVDLNERDVILVKIALTKGDLLIGIVNDKNDDSEDIYEVELEDDDDKLDESNDFEKEEEGERMLFLTAVTPAIPTNVYAGAQDEDEDENFEPFLEDQGENSGQQADSEQDDTLNPDDPKIHEPTAKQAQPHIEDVNQAPLVADEKEKDEKKEEKVYYYYDGDEYLQDKEHFDDEKEYPAADDEIVHDEL</sequence>
<protein>
    <submittedName>
        <fullName evidence="1">Uncharacterized protein</fullName>
    </submittedName>
</protein>
<reference evidence="1 2" key="1">
    <citation type="journal article" date="2020" name="Front. Microbiol.">
        <title>Phenotypic and Genetic Characterization of the Cheese Ripening Yeast Geotrichum candidum.</title>
        <authorList>
            <person name="Perkins V."/>
            <person name="Vignola S."/>
            <person name="Lessard M.H."/>
            <person name="Plante P.L."/>
            <person name="Corbeil J."/>
            <person name="Dugat-Bony E."/>
            <person name="Frenette M."/>
            <person name="Labrie S."/>
        </authorList>
    </citation>
    <scope>NUCLEOTIDE SEQUENCE [LARGE SCALE GENOMIC DNA]</scope>
    <source>
        <strain evidence="1 2">LMA-1147</strain>
    </source>
</reference>
<proteinExistence type="predicted"/>
<gene>
    <name evidence="1" type="ORF">D0Z00_000046</name>
</gene>
<name>A0ACB6VB39_9ASCO</name>
<comment type="caution">
    <text evidence="1">The sequence shown here is derived from an EMBL/GenBank/DDBJ whole genome shotgun (WGS) entry which is preliminary data.</text>
</comment>
<dbReference type="EMBL" id="QVQA01000001">
    <property type="protein sequence ID" value="KAF5103068.1"/>
    <property type="molecule type" value="Genomic_DNA"/>
</dbReference>
<evidence type="ECO:0000313" key="1">
    <source>
        <dbReference type="EMBL" id="KAF5103068.1"/>
    </source>
</evidence>
<evidence type="ECO:0000313" key="2">
    <source>
        <dbReference type="Proteomes" id="UP000744676"/>
    </source>
</evidence>
<accession>A0ACB6VB39</accession>